<dbReference type="AlphaFoldDB" id="C6M390"/>
<evidence type="ECO:0000313" key="1">
    <source>
        <dbReference type="EMBL" id="EET45354.1"/>
    </source>
</evidence>
<protein>
    <submittedName>
        <fullName evidence="1">Uncharacterized protein</fullName>
    </submittedName>
</protein>
<keyword evidence="2" id="KW-1185">Reference proteome</keyword>
<evidence type="ECO:0000313" key="2">
    <source>
        <dbReference type="Proteomes" id="UP000005365"/>
    </source>
</evidence>
<gene>
    <name evidence="1" type="ORF">NEISICOT_00981</name>
</gene>
<accession>C6M390</accession>
<dbReference type="EMBL" id="ACKO02000004">
    <property type="protein sequence ID" value="EET45354.1"/>
    <property type="molecule type" value="Genomic_DNA"/>
</dbReference>
<name>C6M390_NEISI</name>
<organism evidence="1 2">
    <name type="scientific">Neisseria sicca ATCC 29256</name>
    <dbReference type="NCBI Taxonomy" id="547045"/>
    <lineage>
        <taxon>Bacteria</taxon>
        <taxon>Pseudomonadati</taxon>
        <taxon>Pseudomonadota</taxon>
        <taxon>Betaproteobacteria</taxon>
        <taxon>Neisseriales</taxon>
        <taxon>Neisseriaceae</taxon>
        <taxon>Neisseria</taxon>
    </lineage>
</organism>
<reference evidence="1" key="1">
    <citation type="submission" date="2009-07" db="EMBL/GenBank/DDBJ databases">
        <authorList>
            <person name="Weinstock G."/>
            <person name="Sodergren E."/>
            <person name="Clifton S."/>
            <person name="Fulton L."/>
            <person name="Fulton B."/>
            <person name="Courtney L."/>
            <person name="Fronick C."/>
            <person name="Harrison M."/>
            <person name="Strong C."/>
            <person name="Farmer C."/>
            <person name="Delahaunty K."/>
            <person name="Markovic C."/>
            <person name="Hall O."/>
            <person name="Minx P."/>
            <person name="Tomlinson C."/>
            <person name="Mitreva M."/>
            <person name="Nelson J."/>
            <person name="Hou S."/>
            <person name="Wollam A."/>
            <person name="Pepin K.H."/>
            <person name="Johnson M."/>
            <person name="Bhonagiri V."/>
            <person name="Nash W.E."/>
            <person name="Warren W."/>
            <person name="Chinwalla A."/>
            <person name="Mardis E.R."/>
            <person name="Wilson R.K."/>
        </authorList>
    </citation>
    <scope>NUCLEOTIDE SEQUENCE [LARGE SCALE GENOMIC DNA]</scope>
    <source>
        <strain evidence="1">ATCC 29256</strain>
    </source>
</reference>
<dbReference type="Proteomes" id="UP000005365">
    <property type="component" value="Unassembled WGS sequence"/>
</dbReference>
<proteinExistence type="predicted"/>
<sequence>MLKPCFQTTFFRLSFIIYSRLNLNQDKVRQRRTGLKLIHYKTTFPYIVCHLMFVKNFAAYSCYASQTN</sequence>
<comment type="caution">
    <text evidence="1">The sequence shown here is derived from an EMBL/GenBank/DDBJ whole genome shotgun (WGS) entry which is preliminary data.</text>
</comment>